<dbReference type="PROSITE" id="PS50943">
    <property type="entry name" value="HTH_CROC1"/>
    <property type="match status" value="1"/>
</dbReference>
<evidence type="ECO:0000256" key="3">
    <source>
        <dbReference type="ARBA" id="ARBA00023163"/>
    </source>
</evidence>
<evidence type="ECO:0000313" key="6">
    <source>
        <dbReference type="Proteomes" id="UP000753724"/>
    </source>
</evidence>
<evidence type="ECO:0000313" key="5">
    <source>
        <dbReference type="EMBL" id="NBC35528.1"/>
    </source>
</evidence>
<evidence type="ECO:0000256" key="2">
    <source>
        <dbReference type="ARBA" id="ARBA00023125"/>
    </source>
</evidence>
<keyword evidence="2" id="KW-0238">DNA-binding</keyword>
<dbReference type="PANTHER" id="PTHR40661:SF3">
    <property type="entry name" value="FELS-1 PROPHAGE TRANSCRIPTIONAL REGULATOR"/>
    <property type="match status" value="1"/>
</dbReference>
<dbReference type="InterPro" id="IPR010982">
    <property type="entry name" value="Lambda_DNA-bd_dom_sf"/>
</dbReference>
<dbReference type="InterPro" id="IPR036286">
    <property type="entry name" value="LexA/Signal_pep-like_sf"/>
</dbReference>
<sequence length="250" mass="27528">MSATMVEGMKSTLANVNSQSHMGQSCNFGCRVLAMIRPDRLQAALERRDMSQSSLARAAGISANMVNKLINGRAKSSSHIYEIATALDVSPAYLSGEVEDFGETGVTRIIAPVDHDLVELPELDLAFGMGATFMDMPVTAQRAQFSRRWLQNFTTTSPDKLYFARGAGDSMMPTILDCDILLIDTSETTMRVADQIWALSYCGLGMIKRLRYTKDAGVRIMSDNPHVREDVAYDGELHLLGRVVAIVRKI</sequence>
<dbReference type="InterPro" id="IPR039418">
    <property type="entry name" value="LexA-like"/>
</dbReference>
<organism evidence="5 6">
    <name type="scientific">Novosphingobium ovatum</name>
    <dbReference type="NCBI Taxonomy" id="1908523"/>
    <lineage>
        <taxon>Bacteria</taxon>
        <taxon>Pseudomonadati</taxon>
        <taxon>Pseudomonadota</taxon>
        <taxon>Alphaproteobacteria</taxon>
        <taxon>Sphingomonadales</taxon>
        <taxon>Sphingomonadaceae</taxon>
        <taxon>Novosphingobium</taxon>
    </lineage>
</organism>
<keyword evidence="6" id="KW-1185">Reference proteome</keyword>
<accession>A0ABW9XAH1</accession>
<dbReference type="Gene3D" id="1.10.260.40">
    <property type="entry name" value="lambda repressor-like DNA-binding domains"/>
    <property type="match status" value="1"/>
</dbReference>
<gene>
    <name evidence="5" type="ORF">GTZ99_03045</name>
</gene>
<dbReference type="PANTHER" id="PTHR40661">
    <property type="match status" value="1"/>
</dbReference>
<dbReference type="Gene3D" id="2.10.109.10">
    <property type="entry name" value="Umud Fragment, subunit A"/>
    <property type="match status" value="1"/>
</dbReference>
<dbReference type="Proteomes" id="UP000753724">
    <property type="component" value="Unassembled WGS sequence"/>
</dbReference>
<name>A0ABW9XAH1_9SPHN</name>
<feature type="domain" description="HTH cro/C1-type" evidence="4">
    <location>
        <begin position="41"/>
        <end position="94"/>
    </location>
</feature>
<reference evidence="6" key="1">
    <citation type="submission" date="2020-01" db="EMBL/GenBank/DDBJ databases">
        <title>Sphingomonas sp. strain CSW-10.</title>
        <authorList>
            <person name="Chen W.-M."/>
        </authorList>
    </citation>
    <scope>NUCLEOTIDE SEQUENCE [LARGE SCALE GENOMIC DNA]</scope>
    <source>
        <strain evidence="6">FSY-8</strain>
    </source>
</reference>
<dbReference type="InterPro" id="IPR001387">
    <property type="entry name" value="Cro/C1-type_HTH"/>
</dbReference>
<evidence type="ECO:0000259" key="4">
    <source>
        <dbReference type="PROSITE" id="PS50943"/>
    </source>
</evidence>
<proteinExistence type="predicted"/>
<dbReference type="SMART" id="SM00530">
    <property type="entry name" value="HTH_XRE"/>
    <property type="match status" value="1"/>
</dbReference>
<comment type="caution">
    <text evidence="5">The sequence shown here is derived from an EMBL/GenBank/DDBJ whole genome shotgun (WGS) entry which is preliminary data.</text>
</comment>
<dbReference type="RefSeq" id="WP_161716790.1">
    <property type="nucleotide sequence ID" value="NZ_JAAAPO010000001.1"/>
</dbReference>
<dbReference type="SUPFAM" id="SSF47413">
    <property type="entry name" value="lambda repressor-like DNA-binding domains"/>
    <property type="match status" value="1"/>
</dbReference>
<dbReference type="EMBL" id="JAAAPO010000001">
    <property type="protein sequence ID" value="NBC35528.1"/>
    <property type="molecule type" value="Genomic_DNA"/>
</dbReference>
<dbReference type="InterPro" id="IPR015927">
    <property type="entry name" value="Peptidase_S24_S26A/B/C"/>
</dbReference>
<dbReference type="Pfam" id="PF00717">
    <property type="entry name" value="Peptidase_S24"/>
    <property type="match status" value="1"/>
</dbReference>
<dbReference type="Pfam" id="PF01381">
    <property type="entry name" value="HTH_3"/>
    <property type="match status" value="1"/>
</dbReference>
<keyword evidence="3" id="KW-0804">Transcription</keyword>
<protein>
    <submittedName>
        <fullName evidence="5">Helix-turn-helix domain-containing protein</fullName>
    </submittedName>
</protein>
<dbReference type="CDD" id="cd06529">
    <property type="entry name" value="S24_LexA-like"/>
    <property type="match status" value="1"/>
</dbReference>
<evidence type="ECO:0000256" key="1">
    <source>
        <dbReference type="ARBA" id="ARBA00023015"/>
    </source>
</evidence>
<keyword evidence="1" id="KW-0805">Transcription regulation</keyword>
<dbReference type="SUPFAM" id="SSF51306">
    <property type="entry name" value="LexA/Signal peptidase"/>
    <property type="match status" value="1"/>
</dbReference>
<dbReference type="CDD" id="cd00093">
    <property type="entry name" value="HTH_XRE"/>
    <property type="match status" value="1"/>
</dbReference>